<protein>
    <submittedName>
        <fullName evidence="2">Uncharacterized protein</fullName>
    </submittedName>
</protein>
<dbReference type="EMBL" id="BMIH01000001">
    <property type="protein sequence ID" value="GGB18104.1"/>
    <property type="molecule type" value="Genomic_DNA"/>
</dbReference>
<dbReference type="Proteomes" id="UP000623067">
    <property type="component" value="Unassembled WGS sequence"/>
</dbReference>
<reference evidence="2" key="2">
    <citation type="submission" date="2020-09" db="EMBL/GenBank/DDBJ databases">
        <authorList>
            <person name="Sun Q."/>
            <person name="Zhou Y."/>
        </authorList>
    </citation>
    <scope>NUCLEOTIDE SEQUENCE</scope>
    <source>
        <strain evidence="2">CGMCC 1.15330</strain>
    </source>
</reference>
<keyword evidence="1" id="KW-0732">Signal</keyword>
<evidence type="ECO:0000313" key="3">
    <source>
        <dbReference type="Proteomes" id="UP000623067"/>
    </source>
</evidence>
<proteinExistence type="predicted"/>
<gene>
    <name evidence="2" type="ORF">GCM10011380_04600</name>
</gene>
<evidence type="ECO:0000313" key="2">
    <source>
        <dbReference type="EMBL" id="GGB18104.1"/>
    </source>
</evidence>
<feature type="signal peptide" evidence="1">
    <location>
        <begin position="1"/>
        <end position="21"/>
    </location>
</feature>
<name>A0A916SX04_9SPHN</name>
<reference evidence="2" key="1">
    <citation type="journal article" date="2014" name="Int. J. Syst. Evol. Microbiol.">
        <title>Complete genome sequence of Corynebacterium casei LMG S-19264T (=DSM 44701T), isolated from a smear-ripened cheese.</title>
        <authorList>
            <consortium name="US DOE Joint Genome Institute (JGI-PGF)"/>
            <person name="Walter F."/>
            <person name="Albersmeier A."/>
            <person name="Kalinowski J."/>
            <person name="Ruckert C."/>
        </authorList>
    </citation>
    <scope>NUCLEOTIDE SEQUENCE</scope>
    <source>
        <strain evidence="2">CGMCC 1.15330</strain>
    </source>
</reference>
<sequence>MRTITIALAATAGLFATAAIAADGEKSFVHEGYTYTYTSTKDAAGRTVIEGHRLPGGQDFHLVVANGRVEGRSGSAPVAFRVADAKGAATSASGSIAAFGR</sequence>
<organism evidence="2 3">
    <name type="scientific">Sphingomonas metalli</name>
    <dbReference type="NCBI Taxonomy" id="1779358"/>
    <lineage>
        <taxon>Bacteria</taxon>
        <taxon>Pseudomonadati</taxon>
        <taxon>Pseudomonadota</taxon>
        <taxon>Alphaproteobacteria</taxon>
        <taxon>Sphingomonadales</taxon>
        <taxon>Sphingomonadaceae</taxon>
        <taxon>Sphingomonas</taxon>
    </lineage>
</organism>
<keyword evidence="3" id="KW-1185">Reference proteome</keyword>
<feature type="chain" id="PRO_5036952702" evidence="1">
    <location>
        <begin position="22"/>
        <end position="101"/>
    </location>
</feature>
<accession>A0A916SX04</accession>
<evidence type="ECO:0000256" key="1">
    <source>
        <dbReference type="SAM" id="SignalP"/>
    </source>
</evidence>
<comment type="caution">
    <text evidence="2">The sequence shown here is derived from an EMBL/GenBank/DDBJ whole genome shotgun (WGS) entry which is preliminary data.</text>
</comment>
<dbReference type="AlphaFoldDB" id="A0A916SX04"/>
<dbReference type="RefSeq" id="WP_188657043.1">
    <property type="nucleotide sequence ID" value="NZ_BMIH01000001.1"/>
</dbReference>